<dbReference type="Pfam" id="PF13483">
    <property type="entry name" value="Lactamase_B_3"/>
    <property type="match status" value="1"/>
</dbReference>
<dbReference type="GO" id="GO:0016787">
    <property type="term" value="F:hydrolase activity"/>
    <property type="evidence" value="ECO:0007669"/>
    <property type="project" value="UniProtKB-KW"/>
</dbReference>
<sequence length="267" mass="29991">MKNLLWICLLTITALSCKEAETTVDQTETSEEEMINEEADNANVIPDIQIRPISHATFVMNWNDQIIYVDPVGGAAVFENMPDAEVILVTDIHGDHMNPETIAAVKNESNFLFVPQAVADKLDAKLRPTVIVNNGEAATRNGLRITAIPMYNITEGRLDKHPKGRGNGYVLEKDGYRIYISGDTEGIPEMRNLQNIDKAFVCMNLPYTMDVEQAADAVLEFAPKEVVPYHYRGQDKFSDIEKFKSLVNSENPDIEVTLLEWYPSRAK</sequence>
<dbReference type="STRING" id="1454201.NMS_0050"/>
<keyword evidence="1" id="KW-0378">Hydrolase</keyword>
<evidence type="ECO:0000313" key="1">
    <source>
        <dbReference type="EMBL" id="BAO54059.1"/>
    </source>
</evidence>
<dbReference type="InterPro" id="IPR036866">
    <property type="entry name" value="RibonucZ/Hydroxyglut_hydro"/>
</dbReference>
<dbReference type="PROSITE" id="PS51257">
    <property type="entry name" value="PROKAR_LIPOPROTEIN"/>
    <property type="match status" value="1"/>
</dbReference>
<dbReference type="InterPro" id="IPR050114">
    <property type="entry name" value="UPF0173_UPF0282_UlaG_hydrolase"/>
</dbReference>
<protein>
    <submittedName>
        <fullName evidence="1">Metal-dependent hydrolase</fullName>
    </submittedName>
</protein>
<dbReference type="Gene3D" id="3.60.15.10">
    <property type="entry name" value="Ribonuclease Z/Hydroxyacylglutathione hydrolase-like"/>
    <property type="match status" value="1"/>
</dbReference>
<dbReference type="OrthoDB" id="9789133at2"/>
<dbReference type="AlphaFoldDB" id="W8VMU5"/>
<proteinExistence type="predicted"/>
<dbReference type="PANTHER" id="PTHR43546:SF8">
    <property type="entry name" value="METALLO-BETA-LACTAMASE DOMAIN-CONTAINING PROTEIN"/>
    <property type="match status" value="1"/>
</dbReference>
<dbReference type="EMBL" id="AP014548">
    <property type="protein sequence ID" value="BAO54059.1"/>
    <property type="molecule type" value="Genomic_DNA"/>
</dbReference>
<name>W8VMU5_9FLAO</name>
<organism evidence="1 2">
    <name type="scientific">Nonlabens marinus S1-08</name>
    <dbReference type="NCBI Taxonomy" id="1454201"/>
    <lineage>
        <taxon>Bacteria</taxon>
        <taxon>Pseudomonadati</taxon>
        <taxon>Bacteroidota</taxon>
        <taxon>Flavobacteriia</taxon>
        <taxon>Flavobacteriales</taxon>
        <taxon>Flavobacteriaceae</taxon>
        <taxon>Nonlabens</taxon>
    </lineage>
</organism>
<dbReference type="SUPFAM" id="SSF56281">
    <property type="entry name" value="Metallo-hydrolase/oxidoreductase"/>
    <property type="match status" value="1"/>
</dbReference>
<reference evidence="1 2" key="1">
    <citation type="journal article" date="2014" name="Proc. Natl. Acad. Sci. U.S.A.">
        <title>Functional characterization of flavobacteria rhodopsins reveals a unique class of light-driven chloride pump in bacteria.</title>
        <authorList>
            <person name="Yoshizawa S."/>
            <person name="Kumagai Y."/>
            <person name="Kim H."/>
            <person name="Ogura Y."/>
            <person name="Hayashi T."/>
            <person name="Iwasaki W."/>
            <person name="DeLong E.F."/>
            <person name="Kogure K."/>
        </authorList>
    </citation>
    <scope>NUCLEOTIDE SEQUENCE [LARGE SCALE GENOMIC DNA]</scope>
    <source>
        <strain evidence="1 2">S1-08</strain>
    </source>
</reference>
<dbReference type="Proteomes" id="UP000031760">
    <property type="component" value="Chromosome"/>
</dbReference>
<keyword evidence="2" id="KW-1185">Reference proteome</keyword>
<dbReference type="PANTHER" id="PTHR43546">
    <property type="entry name" value="UPF0173 METAL-DEPENDENT HYDROLASE MJ1163-RELATED"/>
    <property type="match status" value="1"/>
</dbReference>
<dbReference type="HOGENOM" id="CLU_070010_0_0_10"/>
<dbReference type="KEGG" id="nmf:NMS_0050"/>
<accession>W8VMU5</accession>
<evidence type="ECO:0000313" key="2">
    <source>
        <dbReference type="Proteomes" id="UP000031760"/>
    </source>
</evidence>
<dbReference type="RefSeq" id="WP_041494826.1">
    <property type="nucleotide sequence ID" value="NZ_AP014548.1"/>
</dbReference>
<gene>
    <name evidence="1" type="ORF">NMS_0050</name>
</gene>